<accession>A1HMP0</accession>
<evidence type="ECO:0000256" key="1">
    <source>
        <dbReference type="ARBA" id="ARBA00004162"/>
    </source>
</evidence>
<evidence type="ECO:0000256" key="3">
    <source>
        <dbReference type="ARBA" id="ARBA00022475"/>
    </source>
</evidence>
<evidence type="ECO:0000313" key="11">
    <source>
        <dbReference type="Proteomes" id="UP000005139"/>
    </source>
</evidence>
<dbReference type="Pfam" id="PF13677">
    <property type="entry name" value="MotB_plug"/>
    <property type="match status" value="1"/>
</dbReference>
<evidence type="ECO:0000313" key="10">
    <source>
        <dbReference type="EMBL" id="EAX48529.1"/>
    </source>
</evidence>
<sequence>MARKQYSHHEEHIDETWLIPYSDMLTLLLALFIVLYASSQIDQKKFEQLAQSFSYAFRGNTSIFESVRTVPYAVDGPSQMPVLPKTPAVVSGMAGANEQAYMIETVQLVELKKQLDRYIAENNLAGDIQTALTDDGLMIRIKDTALFASGRAELKPESLRLGTEIARMIAPLPQRVIVAGHTDNMPINTPEFPSNWDLSTVRALNFMKYMLSQAEIKPERISVSGYGEYRPVASNDTEEGRAKNRRVEVLIMRSYLPDGIKR</sequence>
<dbReference type="Proteomes" id="UP000005139">
    <property type="component" value="Unassembled WGS sequence"/>
</dbReference>
<organism evidence="10 11">
    <name type="scientific">Thermosinus carboxydivorans Nor1</name>
    <dbReference type="NCBI Taxonomy" id="401526"/>
    <lineage>
        <taxon>Bacteria</taxon>
        <taxon>Bacillati</taxon>
        <taxon>Bacillota</taxon>
        <taxon>Negativicutes</taxon>
        <taxon>Selenomonadales</taxon>
        <taxon>Sporomusaceae</taxon>
        <taxon>Thermosinus</taxon>
    </lineage>
</organism>
<reference evidence="10 11" key="1">
    <citation type="submission" date="2007-01" db="EMBL/GenBank/DDBJ databases">
        <title>Annotation of the draft genome assembly of Thermosinus carboxydivorans Nor1.</title>
        <authorList>
            <consortium name="US DOE Joint Genome Institute (JGI-ORNL)"/>
            <person name="Larimer F."/>
            <person name="Land M."/>
            <person name="Hauser L."/>
        </authorList>
    </citation>
    <scope>NUCLEOTIDE SEQUENCE [LARGE SCALE GENOMIC DNA]</scope>
    <source>
        <strain evidence="10 11">Nor1</strain>
    </source>
</reference>
<dbReference type="AlphaFoldDB" id="A1HMP0"/>
<evidence type="ECO:0000256" key="7">
    <source>
        <dbReference type="PROSITE-ProRule" id="PRU00473"/>
    </source>
</evidence>
<dbReference type="GO" id="GO:0005886">
    <property type="term" value="C:plasma membrane"/>
    <property type="evidence" value="ECO:0007669"/>
    <property type="project" value="UniProtKB-SubCell"/>
</dbReference>
<dbReference type="SUPFAM" id="SSF103088">
    <property type="entry name" value="OmpA-like"/>
    <property type="match status" value="1"/>
</dbReference>
<name>A1HMP0_9FIRM</name>
<evidence type="ECO:0000256" key="2">
    <source>
        <dbReference type="ARBA" id="ARBA00008914"/>
    </source>
</evidence>
<dbReference type="InterPro" id="IPR006665">
    <property type="entry name" value="OmpA-like"/>
</dbReference>
<comment type="caution">
    <text evidence="10">The sequence shown here is derived from an EMBL/GenBank/DDBJ whole genome shotgun (WGS) entry which is preliminary data.</text>
</comment>
<protein>
    <submittedName>
        <fullName evidence="10">OmpA/MotB domain protein</fullName>
    </submittedName>
</protein>
<dbReference type="OrthoDB" id="9815217at2"/>
<dbReference type="EMBL" id="AAWL01000002">
    <property type="protein sequence ID" value="EAX48529.1"/>
    <property type="molecule type" value="Genomic_DNA"/>
</dbReference>
<dbReference type="Pfam" id="PF00691">
    <property type="entry name" value="OmpA"/>
    <property type="match status" value="1"/>
</dbReference>
<evidence type="ECO:0000256" key="5">
    <source>
        <dbReference type="ARBA" id="ARBA00022989"/>
    </source>
</evidence>
<dbReference type="InterPro" id="IPR036737">
    <property type="entry name" value="OmpA-like_sf"/>
</dbReference>
<keyword evidence="11" id="KW-1185">Reference proteome</keyword>
<evidence type="ECO:0000259" key="9">
    <source>
        <dbReference type="PROSITE" id="PS51123"/>
    </source>
</evidence>
<dbReference type="eggNOG" id="COG1360">
    <property type="taxonomic scope" value="Bacteria"/>
</dbReference>
<comment type="similarity">
    <text evidence="2">Belongs to the MotB family.</text>
</comment>
<evidence type="ECO:0000256" key="6">
    <source>
        <dbReference type="ARBA" id="ARBA00023136"/>
    </source>
</evidence>
<dbReference type="InterPro" id="IPR050330">
    <property type="entry name" value="Bact_OuterMem_StrucFunc"/>
</dbReference>
<evidence type="ECO:0000256" key="8">
    <source>
        <dbReference type="SAM" id="Phobius"/>
    </source>
</evidence>
<dbReference type="PANTHER" id="PTHR30329:SF21">
    <property type="entry name" value="LIPOPROTEIN YIAD-RELATED"/>
    <property type="match status" value="1"/>
</dbReference>
<feature type="transmembrane region" description="Helical" evidence="8">
    <location>
        <begin position="18"/>
        <end position="37"/>
    </location>
</feature>
<keyword evidence="3" id="KW-1003">Cell membrane</keyword>
<dbReference type="CDD" id="cd07185">
    <property type="entry name" value="OmpA_C-like"/>
    <property type="match status" value="1"/>
</dbReference>
<dbReference type="Gene3D" id="3.30.1330.60">
    <property type="entry name" value="OmpA-like domain"/>
    <property type="match status" value="1"/>
</dbReference>
<dbReference type="InterPro" id="IPR025713">
    <property type="entry name" value="MotB-like_N_dom"/>
</dbReference>
<dbReference type="PROSITE" id="PS51123">
    <property type="entry name" value="OMPA_2"/>
    <property type="match status" value="1"/>
</dbReference>
<reference evidence="10 11" key="2">
    <citation type="submission" date="2007-01" db="EMBL/GenBank/DDBJ databases">
        <title>Sequencing of the draft genome and assembly of Thermosinus carboxydivorans Nor1.</title>
        <authorList>
            <consortium name="US DOE Joint Genome Institute (JGI-PGF)"/>
            <person name="Copeland A."/>
            <person name="Lucas S."/>
            <person name="Lapidus A."/>
            <person name="Barry K."/>
            <person name="Glavina del Rio T."/>
            <person name="Dalin E."/>
            <person name="Tice H."/>
            <person name="Bruce D."/>
            <person name="Pitluck S."/>
            <person name="Richardson P."/>
        </authorList>
    </citation>
    <scope>NUCLEOTIDE SEQUENCE [LARGE SCALE GENOMIC DNA]</scope>
    <source>
        <strain evidence="10 11">Nor1</strain>
    </source>
</reference>
<keyword evidence="6 7" id="KW-0472">Membrane</keyword>
<comment type="subcellular location">
    <subcellularLocation>
        <location evidence="1">Cell membrane</location>
        <topology evidence="1">Single-pass membrane protein</topology>
    </subcellularLocation>
</comment>
<feature type="domain" description="OmpA-like" evidence="9">
    <location>
        <begin position="134"/>
        <end position="255"/>
    </location>
</feature>
<proteinExistence type="inferred from homology"/>
<gene>
    <name evidence="10" type="ORF">TcarDRAFT_2001</name>
</gene>
<evidence type="ECO:0000256" key="4">
    <source>
        <dbReference type="ARBA" id="ARBA00022692"/>
    </source>
</evidence>
<dbReference type="RefSeq" id="WP_007288301.1">
    <property type="nucleotide sequence ID" value="NZ_AAWL01000002.1"/>
</dbReference>
<keyword evidence="5 8" id="KW-1133">Transmembrane helix</keyword>
<dbReference type="PANTHER" id="PTHR30329">
    <property type="entry name" value="STATOR ELEMENT OF FLAGELLAR MOTOR COMPLEX"/>
    <property type="match status" value="1"/>
</dbReference>
<keyword evidence="4 8" id="KW-0812">Transmembrane</keyword>